<dbReference type="InterPro" id="IPR000634">
    <property type="entry name" value="Ser/Thr_deHydtase_PyrdxlP-BS"/>
</dbReference>
<gene>
    <name evidence="12" type="ORF">BK809_0005532</name>
</gene>
<evidence type="ECO:0000256" key="9">
    <source>
        <dbReference type="ARBA" id="ARBA00023239"/>
    </source>
</evidence>
<dbReference type="InterPro" id="IPR050147">
    <property type="entry name" value="Ser/Thr_Dehydratase"/>
</dbReference>
<evidence type="ECO:0000256" key="1">
    <source>
        <dbReference type="ARBA" id="ARBA00001933"/>
    </source>
</evidence>
<dbReference type="EMBL" id="MSZU01000074">
    <property type="protein sequence ID" value="OMP88811.1"/>
    <property type="molecule type" value="Genomic_DNA"/>
</dbReference>
<comment type="pathway">
    <text evidence="3">Carbohydrate biosynthesis; gluconeogenesis.</text>
</comment>
<evidence type="ECO:0000256" key="3">
    <source>
        <dbReference type="ARBA" id="ARBA00004742"/>
    </source>
</evidence>
<dbReference type="GO" id="GO:0006567">
    <property type="term" value="P:L-threonine catabolic process"/>
    <property type="evidence" value="ECO:0007669"/>
    <property type="project" value="TreeGrafter"/>
</dbReference>
<sequence>MTATESHELPTDQRPWRSTPLVESVALSKAAGCRVFLKLENLQPSGSFKSRGIGNLMTLALLRAPHGPSTVHFFSSSGGNAGLAAVHASHTLHRPCTVVVPLSTKPFMIGRLRAAGAHDVVQVGATWAEADAHLREVELRRAEERGETGVYVPPFDHEDVWEGNKGIVGEVGAQLEAESGVAKPPAAVVCSVGGGGLFNGLCRGVEERGWAERGTRVVAVETEGAASLHASVKAGELVTLPGITSLATSLGATRVSETAFKNGLKEYVRSVVYSDGEAAMGCLRLADEERLLVELACGVSAAVCFGGRLEKAVGRKLGKEEAVVIVVCGGSNVTVEMLAEWRKEYQDVE</sequence>
<dbReference type="Gene3D" id="3.40.50.1100">
    <property type="match status" value="2"/>
</dbReference>
<dbReference type="GO" id="GO:0009097">
    <property type="term" value="P:isoleucine biosynthetic process"/>
    <property type="evidence" value="ECO:0007669"/>
    <property type="project" value="TreeGrafter"/>
</dbReference>
<evidence type="ECO:0000256" key="6">
    <source>
        <dbReference type="ARBA" id="ARBA00022432"/>
    </source>
</evidence>
<dbReference type="FunFam" id="3.40.50.1100:FF:000040">
    <property type="entry name" value="L-serine dehydratase, putative"/>
    <property type="match status" value="1"/>
</dbReference>
<dbReference type="GO" id="GO:0006094">
    <property type="term" value="P:gluconeogenesis"/>
    <property type="evidence" value="ECO:0007669"/>
    <property type="project" value="UniProtKB-KW"/>
</dbReference>
<dbReference type="GO" id="GO:0030170">
    <property type="term" value="F:pyridoxal phosphate binding"/>
    <property type="evidence" value="ECO:0007669"/>
    <property type="project" value="InterPro"/>
</dbReference>
<dbReference type="STRING" id="420778.A0A1S8BMS7"/>
<dbReference type="InterPro" id="IPR036052">
    <property type="entry name" value="TrpB-like_PALP_sf"/>
</dbReference>
<dbReference type="PANTHER" id="PTHR48078:SF2">
    <property type="entry name" value="CATABOLIC L-SERINE_THREONINE DEHYDRATASE"/>
    <property type="match status" value="1"/>
</dbReference>
<proteinExistence type="inferred from homology"/>
<dbReference type="GO" id="GO:0006565">
    <property type="term" value="P:L-serine catabolic process"/>
    <property type="evidence" value="ECO:0007669"/>
    <property type="project" value="TreeGrafter"/>
</dbReference>
<comment type="caution">
    <text evidence="12">The sequence shown here is derived from an EMBL/GenBank/DDBJ whole genome shotgun (WGS) entry which is preliminary data.</text>
</comment>
<dbReference type="AlphaFoldDB" id="A0A1S8BMS7"/>
<keyword evidence="6" id="KW-0312">Gluconeogenesis</keyword>
<keyword evidence="9" id="KW-0456">Lyase</keyword>
<keyword evidence="7" id="KW-0963">Cytoplasm</keyword>
<comment type="similarity">
    <text evidence="4">Belongs to the serine/threonine dehydratase family.</text>
</comment>
<organism evidence="12 13">
    <name type="scientific">Diplodia seriata</name>
    <dbReference type="NCBI Taxonomy" id="420778"/>
    <lineage>
        <taxon>Eukaryota</taxon>
        <taxon>Fungi</taxon>
        <taxon>Dikarya</taxon>
        <taxon>Ascomycota</taxon>
        <taxon>Pezizomycotina</taxon>
        <taxon>Dothideomycetes</taxon>
        <taxon>Dothideomycetes incertae sedis</taxon>
        <taxon>Botryosphaeriales</taxon>
        <taxon>Botryosphaeriaceae</taxon>
        <taxon>Diplodia</taxon>
    </lineage>
</organism>
<evidence type="ECO:0000313" key="13">
    <source>
        <dbReference type="Proteomes" id="UP000190776"/>
    </source>
</evidence>
<dbReference type="SUPFAM" id="SSF53686">
    <property type="entry name" value="Tryptophan synthase beta subunit-like PLP-dependent enzymes"/>
    <property type="match status" value="1"/>
</dbReference>
<dbReference type="InterPro" id="IPR001926">
    <property type="entry name" value="TrpB-like_PALP"/>
</dbReference>
<dbReference type="Pfam" id="PF00291">
    <property type="entry name" value="PALP"/>
    <property type="match status" value="1"/>
</dbReference>
<dbReference type="Proteomes" id="UP000190776">
    <property type="component" value="Unassembled WGS sequence"/>
</dbReference>
<dbReference type="EC" id="4.3.1.17" evidence="5"/>
<keyword evidence="8" id="KW-0663">Pyridoxal phosphate</keyword>
<feature type="domain" description="Tryptophan synthase beta chain-like PALP" evidence="11">
    <location>
        <begin position="17"/>
        <end position="329"/>
    </location>
</feature>
<comment type="subcellular location">
    <subcellularLocation>
        <location evidence="2">Cytoplasm</location>
    </subcellularLocation>
</comment>
<protein>
    <recommendedName>
        <fullName evidence="5">L-serine ammonia-lyase</fullName>
        <ecNumber evidence="5">4.3.1.17</ecNumber>
    </recommendedName>
</protein>
<evidence type="ECO:0000259" key="11">
    <source>
        <dbReference type="Pfam" id="PF00291"/>
    </source>
</evidence>
<dbReference type="GO" id="GO:0004794">
    <property type="term" value="F:threonine deaminase activity"/>
    <property type="evidence" value="ECO:0007669"/>
    <property type="project" value="TreeGrafter"/>
</dbReference>
<dbReference type="OrthoDB" id="7773036at2759"/>
<evidence type="ECO:0000256" key="4">
    <source>
        <dbReference type="ARBA" id="ARBA00010869"/>
    </source>
</evidence>
<evidence type="ECO:0000256" key="2">
    <source>
        <dbReference type="ARBA" id="ARBA00004496"/>
    </source>
</evidence>
<evidence type="ECO:0000256" key="7">
    <source>
        <dbReference type="ARBA" id="ARBA00022490"/>
    </source>
</evidence>
<name>A0A1S8BMS7_9PEZI</name>
<reference evidence="12 13" key="1">
    <citation type="submission" date="2017-01" db="EMBL/GenBank/DDBJ databases">
        <title>Draft genome sequence of Diplodia seriata F98.1, a fungal species involved in grapevine trunk diseases.</title>
        <authorList>
            <person name="Robert-Siegwald G."/>
            <person name="Vallet J."/>
            <person name="Abou-Mansour E."/>
            <person name="Xu J."/>
            <person name="Rey P."/>
            <person name="Bertsch C."/>
            <person name="Rego C."/>
            <person name="Larignon P."/>
            <person name="Fontaine F."/>
            <person name="Lebrun M.-H."/>
        </authorList>
    </citation>
    <scope>NUCLEOTIDE SEQUENCE [LARGE SCALE GENOMIC DNA]</scope>
    <source>
        <strain evidence="12 13">F98.1</strain>
    </source>
</reference>
<comment type="catalytic activity">
    <reaction evidence="10">
        <text>L-serine = pyruvate + NH4(+)</text>
        <dbReference type="Rhea" id="RHEA:19169"/>
        <dbReference type="ChEBI" id="CHEBI:15361"/>
        <dbReference type="ChEBI" id="CHEBI:28938"/>
        <dbReference type="ChEBI" id="CHEBI:33384"/>
        <dbReference type="EC" id="4.3.1.17"/>
    </reaction>
</comment>
<evidence type="ECO:0000256" key="10">
    <source>
        <dbReference type="ARBA" id="ARBA00049406"/>
    </source>
</evidence>
<evidence type="ECO:0000256" key="5">
    <source>
        <dbReference type="ARBA" id="ARBA00012093"/>
    </source>
</evidence>
<dbReference type="GO" id="GO:0003941">
    <property type="term" value="F:L-serine ammonia-lyase activity"/>
    <property type="evidence" value="ECO:0007669"/>
    <property type="project" value="UniProtKB-EC"/>
</dbReference>
<dbReference type="GO" id="GO:0005737">
    <property type="term" value="C:cytoplasm"/>
    <property type="evidence" value="ECO:0007669"/>
    <property type="project" value="UniProtKB-SubCell"/>
</dbReference>
<dbReference type="PANTHER" id="PTHR48078">
    <property type="entry name" value="THREONINE DEHYDRATASE, MITOCHONDRIAL-RELATED"/>
    <property type="match status" value="1"/>
</dbReference>
<comment type="cofactor">
    <cofactor evidence="1">
        <name>pyridoxal 5'-phosphate</name>
        <dbReference type="ChEBI" id="CHEBI:597326"/>
    </cofactor>
</comment>
<dbReference type="PROSITE" id="PS00165">
    <property type="entry name" value="DEHYDRATASE_SER_THR"/>
    <property type="match status" value="1"/>
</dbReference>
<evidence type="ECO:0000256" key="8">
    <source>
        <dbReference type="ARBA" id="ARBA00022898"/>
    </source>
</evidence>
<evidence type="ECO:0000313" key="12">
    <source>
        <dbReference type="EMBL" id="OMP88811.1"/>
    </source>
</evidence>
<accession>A0A1S8BMS7</accession>